<dbReference type="Proteomes" id="UP000664859">
    <property type="component" value="Unassembled WGS sequence"/>
</dbReference>
<gene>
    <name evidence="1" type="ORF">JKP88DRAFT_293997</name>
</gene>
<keyword evidence="2" id="KW-1185">Reference proteome</keyword>
<sequence>MQLRRHMRLIAWLAGVVALGIIAGPVGVGGVSAPLHRRVQTAESERTEQNEVQTALNAAAGAAAGVLGGNNSTSSDWFPSDSAIPIRLRNTFYHTFPVPYGPGTVVGYGGGYGGRGYEHIYNANSGFSSYNGPPSPLGILPGTGGLAVPFP</sequence>
<proteinExistence type="predicted"/>
<protein>
    <submittedName>
        <fullName evidence="1">Uncharacterized protein</fullName>
    </submittedName>
</protein>
<evidence type="ECO:0000313" key="1">
    <source>
        <dbReference type="EMBL" id="KAG5192106.1"/>
    </source>
</evidence>
<evidence type="ECO:0000313" key="2">
    <source>
        <dbReference type="Proteomes" id="UP000664859"/>
    </source>
</evidence>
<accession>A0A835ZFT7</accession>
<comment type="caution">
    <text evidence="1">The sequence shown here is derived from an EMBL/GenBank/DDBJ whole genome shotgun (WGS) entry which is preliminary data.</text>
</comment>
<organism evidence="1 2">
    <name type="scientific">Tribonema minus</name>
    <dbReference type="NCBI Taxonomy" id="303371"/>
    <lineage>
        <taxon>Eukaryota</taxon>
        <taxon>Sar</taxon>
        <taxon>Stramenopiles</taxon>
        <taxon>Ochrophyta</taxon>
        <taxon>PX clade</taxon>
        <taxon>Xanthophyceae</taxon>
        <taxon>Tribonematales</taxon>
        <taxon>Tribonemataceae</taxon>
        <taxon>Tribonema</taxon>
    </lineage>
</organism>
<reference evidence="1" key="1">
    <citation type="submission" date="2021-02" db="EMBL/GenBank/DDBJ databases">
        <title>First Annotated Genome of the Yellow-green Alga Tribonema minus.</title>
        <authorList>
            <person name="Mahan K.M."/>
        </authorList>
    </citation>
    <scope>NUCLEOTIDE SEQUENCE</scope>
    <source>
        <strain evidence="1">UTEX B ZZ1240</strain>
    </source>
</reference>
<name>A0A835ZFT7_9STRA</name>
<dbReference type="EMBL" id="JAFCMP010000010">
    <property type="protein sequence ID" value="KAG5192106.1"/>
    <property type="molecule type" value="Genomic_DNA"/>
</dbReference>
<dbReference type="AlphaFoldDB" id="A0A835ZFT7"/>